<dbReference type="SUPFAM" id="SSF46911">
    <property type="entry name" value="Ribosomal protein S18"/>
    <property type="match status" value="1"/>
</dbReference>
<evidence type="ECO:0000256" key="1">
    <source>
        <dbReference type="ARBA" id="ARBA00005589"/>
    </source>
</evidence>
<evidence type="ECO:0000256" key="4">
    <source>
        <dbReference type="ARBA" id="ARBA00035264"/>
    </source>
</evidence>
<dbReference type="Proteomes" id="UP001451303">
    <property type="component" value="Unassembled WGS sequence"/>
</dbReference>
<gene>
    <name evidence="6" type="ORF">QR685DRAFT_537973</name>
</gene>
<feature type="compositionally biased region" description="Low complexity" evidence="5">
    <location>
        <begin position="135"/>
        <end position="157"/>
    </location>
</feature>
<accession>A0ABR3CYM0</accession>
<dbReference type="InterPro" id="IPR001648">
    <property type="entry name" value="Ribosomal_bS18"/>
</dbReference>
<comment type="similarity">
    <text evidence="1">Belongs to the bacterial ribosomal protein bS18 family.</text>
</comment>
<comment type="caution">
    <text evidence="6">The sequence shown here is derived from an EMBL/GenBank/DDBJ whole genome shotgun (WGS) entry which is preliminary data.</text>
</comment>
<dbReference type="InterPro" id="IPR036870">
    <property type="entry name" value="Ribosomal_bS18_sf"/>
</dbReference>
<keyword evidence="3" id="KW-0687">Ribonucleoprotein</keyword>
<keyword evidence="7" id="KW-1185">Reference proteome</keyword>
<reference evidence="6 7" key="1">
    <citation type="submission" date="2023-09" db="EMBL/GenBank/DDBJ databases">
        <title>Multi-omics analysis of a traditional fermented food reveals byproduct-associated fungal strains for waste-to-food upcycling.</title>
        <authorList>
            <consortium name="Lawrence Berkeley National Laboratory"/>
            <person name="Rekdal V.M."/>
            <person name="Villalobos-Escobedo J.M."/>
            <person name="Rodriguez-Valeron N."/>
            <person name="Garcia M.O."/>
            <person name="Vasquez D.P."/>
            <person name="Damayanti I."/>
            <person name="Sorensen P.M."/>
            <person name="Baidoo E.E."/>
            <person name="De Carvalho A.C."/>
            <person name="Riley R."/>
            <person name="Lipzen A."/>
            <person name="He G."/>
            <person name="Yan M."/>
            <person name="Haridas S."/>
            <person name="Daum C."/>
            <person name="Yoshinaga Y."/>
            <person name="Ng V."/>
            <person name="Grigoriev I.V."/>
            <person name="Munk R."/>
            <person name="Nuraida L."/>
            <person name="Wijaya C.H."/>
            <person name="Morales P.-C."/>
            <person name="Keasling J.D."/>
        </authorList>
    </citation>
    <scope>NUCLEOTIDE SEQUENCE [LARGE SCALE GENOMIC DNA]</scope>
    <source>
        <strain evidence="6 7">FGSC 2613</strain>
    </source>
</reference>
<proteinExistence type="inferred from homology"/>
<dbReference type="PANTHER" id="PTHR13479:SF40">
    <property type="entry name" value="SMALL RIBOSOMAL SUBUNIT PROTEIN BS18M"/>
    <property type="match status" value="1"/>
</dbReference>
<sequence>MRRKEIDPPKSVAAGPELQIPIARTDRARRRRISPSRLNPRSPIPDSDRSRNGSSILVCVWFPREDLHIAKVQLLQAVVTITTTTTTTTTTMSSSRQFLSSALRQCRAAGQRTAQFSTTSPAAAIRDIPTTSFQNAPRTNTNTSSPSGNNNNNAGSNQYKSDMFNLLNSGAGSRGGRDSYNNARDIDGGQRYGSNSQKVQELLQSEVTSNNYMRMMRRRWNNGDVYAPRDLSPYEMKGRNGGWVEAADVVDELGFSPLDNYRNFSLISDYITPFGRIRHSKETGLKPVNQRKIAKMVRRAIGLGIHPSVHKHPEILKNSNGRHLLPLVVPKGQKANKTKNFDGEDEN</sequence>
<organism evidence="6 7">
    <name type="scientific">Neurospora intermedia</name>
    <dbReference type="NCBI Taxonomy" id="5142"/>
    <lineage>
        <taxon>Eukaryota</taxon>
        <taxon>Fungi</taxon>
        <taxon>Dikarya</taxon>
        <taxon>Ascomycota</taxon>
        <taxon>Pezizomycotina</taxon>
        <taxon>Sordariomycetes</taxon>
        <taxon>Sordariomycetidae</taxon>
        <taxon>Sordariales</taxon>
        <taxon>Sordariaceae</taxon>
        <taxon>Neurospora</taxon>
    </lineage>
</organism>
<feature type="region of interest" description="Disordered" evidence="5">
    <location>
        <begin position="112"/>
        <end position="197"/>
    </location>
</feature>
<feature type="region of interest" description="Disordered" evidence="5">
    <location>
        <begin position="1"/>
        <end position="51"/>
    </location>
</feature>
<name>A0ABR3CYM0_NEUIN</name>
<evidence type="ECO:0000256" key="3">
    <source>
        <dbReference type="ARBA" id="ARBA00023274"/>
    </source>
</evidence>
<feature type="compositionally biased region" description="Low complexity" evidence="5">
    <location>
        <begin position="35"/>
        <end position="45"/>
    </location>
</feature>
<dbReference type="Gene3D" id="4.10.640.10">
    <property type="entry name" value="Ribosomal protein S18"/>
    <property type="match status" value="1"/>
</dbReference>
<evidence type="ECO:0000313" key="6">
    <source>
        <dbReference type="EMBL" id="KAL0465530.1"/>
    </source>
</evidence>
<evidence type="ECO:0000256" key="2">
    <source>
        <dbReference type="ARBA" id="ARBA00022980"/>
    </source>
</evidence>
<keyword evidence="2" id="KW-0689">Ribosomal protein</keyword>
<evidence type="ECO:0000256" key="5">
    <source>
        <dbReference type="SAM" id="MobiDB-lite"/>
    </source>
</evidence>
<dbReference type="Pfam" id="PF01084">
    <property type="entry name" value="Ribosomal_S18"/>
    <property type="match status" value="1"/>
</dbReference>
<protein>
    <recommendedName>
        <fullName evidence="4">Small ribosomal subunit protein bS18m</fullName>
    </recommendedName>
</protein>
<dbReference type="PANTHER" id="PTHR13479">
    <property type="entry name" value="30S RIBOSOMAL PROTEIN S18"/>
    <property type="match status" value="1"/>
</dbReference>
<evidence type="ECO:0000313" key="7">
    <source>
        <dbReference type="Proteomes" id="UP001451303"/>
    </source>
</evidence>
<dbReference type="EMBL" id="JAVLET010000016">
    <property type="protein sequence ID" value="KAL0465530.1"/>
    <property type="molecule type" value="Genomic_DNA"/>
</dbReference>
<feature type="compositionally biased region" description="Polar residues" evidence="5">
    <location>
        <begin position="112"/>
        <end position="121"/>
    </location>
</feature>